<dbReference type="InterPro" id="IPR028082">
    <property type="entry name" value="Peripla_BP_I"/>
</dbReference>
<feature type="region of interest" description="Disordered" evidence="9">
    <location>
        <begin position="440"/>
        <end position="464"/>
    </location>
</feature>
<dbReference type="GO" id="GO:0016020">
    <property type="term" value="C:membrane"/>
    <property type="evidence" value="ECO:0007669"/>
    <property type="project" value="UniProtKB-SubCell"/>
</dbReference>
<dbReference type="Gene3D" id="3.40.50.2300">
    <property type="match status" value="1"/>
</dbReference>
<dbReference type="InterPro" id="IPR050401">
    <property type="entry name" value="Cyclic_nucleotide_synthase"/>
</dbReference>
<keyword evidence="7" id="KW-0456">Lyase</keyword>
<evidence type="ECO:0000256" key="9">
    <source>
        <dbReference type="SAM" id="MobiDB-lite"/>
    </source>
</evidence>
<accession>A0ABD0JM10</accession>
<name>A0ABD0JM10_9CAEN</name>
<keyword evidence="6" id="KW-0472">Membrane</keyword>
<keyword evidence="5" id="KW-1133">Transmembrane helix</keyword>
<dbReference type="SUPFAM" id="SSF53822">
    <property type="entry name" value="Periplasmic binding protein-like I"/>
    <property type="match status" value="1"/>
</dbReference>
<dbReference type="Pfam" id="PF01094">
    <property type="entry name" value="ANF_receptor"/>
    <property type="match status" value="1"/>
</dbReference>
<dbReference type="SUPFAM" id="SSF56112">
    <property type="entry name" value="Protein kinase-like (PK-like)"/>
    <property type="match status" value="1"/>
</dbReference>
<sequence length="763" mass="85795">MRSQAQAQKSTRGDQQCLLIAQLDVHATQKTTFPASHCLCCTSNIEINIHTGHNTARNISTPAPHDSGVRHRIILQHPCVGWISNEHQLDNKTRTSTLVRTLPPLSTLGNLLLEVCQRYDWHTVAMISTSGRLAEGIAEFFKDVLDGNTNFSLVRHFNRVNVSVSDERIREMYADIKQKARVIFLIIPDDQLRRYLLAAHDMGMTSGDFQFLFSRQMIAGESLVDTLRGDGIWRRDDGRDQEAKQAYKNLLYFTFSYIMEWGIDHIEAENVSNKIFGGNQHIPPFSTVSVSGSYLIWDMDSQGNFNDVMSVTYEKQEDGSSFVVVRKFGSVLWGNGLSEDDGYIPPDTPACGFDGDECPPDNTAEIAAPTVVVTIMLAGVVVFLVLYRNQWLGTSSFCPRVTERCCRWWKKEQQLYRKNWRIQWSDLKFDSQAGKLSGTQLNSKLTGSRSTNNSEDPAASASNVSNNTSALSQIATAVHYCQSARLGGNRVAVRMIRRKSIRNDRKLLECMRLLTNLKHANLTAFYGVCIDPPNLCVVWEYCDKGSLQDVIHNTDYQLDSMVQFSLALDICAGLNFIHDSELKVHGNLRSSKCLVDTRWTCKLSGFGLREVLRTERPPADLDEQTRYAKLFWTAPEILRLRLKEEAHSPTQAADIYSVAIILKEIICKNDPYDEEIHGQHLTPKEIITRVSAPQGDTLFRPCFTDLREVPEEHQSVAARSPPSGERVLAGGPQLPTHQSPSAEAPHQAEPLQVRHPIMPAIAF</sequence>
<dbReference type="PANTHER" id="PTHR11920">
    <property type="entry name" value="GUANYLYL CYCLASE"/>
    <property type="match status" value="1"/>
</dbReference>
<keyword evidence="3" id="KW-0812">Transmembrane</keyword>
<evidence type="ECO:0000313" key="11">
    <source>
        <dbReference type="EMBL" id="KAK7475977.1"/>
    </source>
</evidence>
<keyword evidence="4" id="KW-0547">Nucleotide-binding</keyword>
<dbReference type="EC" id="4.6.1.2" evidence="2"/>
<dbReference type="PANTHER" id="PTHR11920:SF501">
    <property type="entry name" value="GUANYLATE CYCLASE 32E"/>
    <property type="match status" value="1"/>
</dbReference>
<dbReference type="InterPro" id="IPR001828">
    <property type="entry name" value="ANF_lig-bd_rcpt"/>
</dbReference>
<dbReference type="Proteomes" id="UP001519460">
    <property type="component" value="Unassembled WGS sequence"/>
</dbReference>
<evidence type="ECO:0000256" key="3">
    <source>
        <dbReference type="ARBA" id="ARBA00022692"/>
    </source>
</evidence>
<protein>
    <recommendedName>
        <fullName evidence="2">guanylate cyclase</fullName>
        <ecNumber evidence="2">4.6.1.2</ecNumber>
    </recommendedName>
</protein>
<keyword evidence="8" id="KW-0141">cGMP biosynthesis</keyword>
<dbReference type="AlphaFoldDB" id="A0ABD0JM10"/>
<dbReference type="Gene3D" id="1.10.510.10">
    <property type="entry name" value="Transferase(Phosphotransferase) domain 1"/>
    <property type="match status" value="1"/>
</dbReference>
<dbReference type="EMBL" id="JACVVK020000389">
    <property type="protein sequence ID" value="KAK7475977.1"/>
    <property type="molecule type" value="Genomic_DNA"/>
</dbReference>
<dbReference type="InterPro" id="IPR001245">
    <property type="entry name" value="Ser-Thr/Tyr_kinase_cat_dom"/>
</dbReference>
<reference evidence="11 12" key="1">
    <citation type="journal article" date="2023" name="Sci. Data">
        <title>Genome assembly of the Korean intertidal mud-creeper Batillaria attramentaria.</title>
        <authorList>
            <person name="Patra A.K."/>
            <person name="Ho P.T."/>
            <person name="Jun S."/>
            <person name="Lee S.J."/>
            <person name="Kim Y."/>
            <person name="Won Y.J."/>
        </authorList>
    </citation>
    <scope>NUCLEOTIDE SEQUENCE [LARGE SCALE GENOMIC DNA]</scope>
    <source>
        <strain evidence="11">Wonlab-2016</strain>
    </source>
</reference>
<keyword evidence="12" id="KW-1185">Reference proteome</keyword>
<dbReference type="PROSITE" id="PS50011">
    <property type="entry name" value="PROTEIN_KINASE_DOM"/>
    <property type="match status" value="1"/>
</dbReference>
<evidence type="ECO:0000259" key="10">
    <source>
        <dbReference type="PROSITE" id="PS50011"/>
    </source>
</evidence>
<dbReference type="InterPro" id="IPR000719">
    <property type="entry name" value="Prot_kinase_dom"/>
</dbReference>
<evidence type="ECO:0000256" key="2">
    <source>
        <dbReference type="ARBA" id="ARBA00012202"/>
    </source>
</evidence>
<organism evidence="11 12">
    <name type="scientific">Batillaria attramentaria</name>
    <dbReference type="NCBI Taxonomy" id="370345"/>
    <lineage>
        <taxon>Eukaryota</taxon>
        <taxon>Metazoa</taxon>
        <taxon>Spiralia</taxon>
        <taxon>Lophotrochozoa</taxon>
        <taxon>Mollusca</taxon>
        <taxon>Gastropoda</taxon>
        <taxon>Caenogastropoda</taxon>
        <taxon>Sorbeoconcha</taxon>
        <taxon>Cerithioidea</taxon>
        <taxon>Batillariidae</taxon>
        <taxon>Batillaria</taxon>
    </lineage>
</organism>
<dbReference type="Pfam" id="PF07714">
    <property type="entry name" value="PK_Tyr_Ser-Thr"/>
    <property type="match status" value="1"/>
</dbReference>
<feature type="compositionally biased region" description="Polar residues" evidence="9">
    <location>
        <begin position="440"/>
        <end position="455"/>
    </location>
</feature>
<evidence type="ECO:0000256" key="6">
    <source>
        <dbReference type="ARBA" id="ARBA00023136"/>
    </source>
</evidence>
<evidence type="ECO:0000256" key="4">
    <source>
        <dbReference type="ARBA" id="ARBA00022741"/>
    </source>
</evidence>
<feature type="domain" description="Protein kinase" evidence="10">
    <location>
        <begin position="460"/>
        <end position="734"/>
    </location>
</feature>
<dbReference type="GO" id="GO:0000166">
    <property type="term" value="F:nucleotide binding"/>
    <property type="evidence" value="ECO:0007669"/>
    <property type="project" value="UniProtKB-KW"/>
</dbReference>
<feature type="region of interest" description="Disordered" evidence="9">
    <location>
        <begin position="711"/>
        <end position="755"/>
    </location>
</feature>
<comment type="subcellular location">
    <subcellularLocation>
        <location evidence="1">Membrane</location>
    </subcellularLocation>
</comment>
<evidence type="ECO:0000256" key="5">
    <source>
        <dbReference type="ARBA" id="ARBA00022989"/>
    </source>
</evidence>
<evidence type="ECO:0000256" key="8">
    <source>
        <dbReference type="ARBA" id="ARBA00023293"/>
    </source>
</evidence>
<gene>
    <name evidence="11" type="ORF">BaRGS_00032796</name>
</gene>
<evidence type="ECO:0000313" key="12">
    <source>
        <dbReference type="Proteomes" id="UP001519460"/>
    </source>
</evidence>
<evidence type="ECO:0000256" key="1">
    <source>
        <dbReference type="ARBA" id="ARBA00004370"/>
    </source>
</evidence>
<dbReference type="InterPro" id="IPR011009">
    <property type="entry name" value="Kinase-like_dom_sf"/>
</dbReference>
<evidence type="ECO:0000256" key="7">
    <source>
        <dbReference type="ARBA" id="ARBA00023239"/>
    </source>
</evidence>
<comment type="caution">
    <text evidence="11">The sequence shown here is derived from an EMBL/GenBank/DDBJ whole genome shotgun (WGS) entry which is preliminary data.</text>
</comment>
<proteinExistence type="predicted"/>
<dbReference type="GO" id="GO:0004383">
    <property type="term" value="F:guanylate cyclase activity"/>
    <property type="evidence" value="ECO:0007669"/>
    <property type="project" value="UniProtKB-EC"/>
</dbReference>